<evidence type="ECO:0000259" key="16">
    <source>
        <dbReference type="SMART" id="SM00079"/>
    </source>
</evidence>
<evidence type="ECO:0000313" key="17">
    <source>
        <dbReference type="EMBL" id="PWA65479.1"/>
    </source>
</evidence>
<evidence type="ECO:0000256" key="2">
    <source>
        <dbReference type="ARBA" id="ARBA00008685"/>
    </source>
</evidence>
<evidence type="ECO:0000256" key="9">
    <source>
        <dbReference type="ARBA" id="ARBA00023170"/>
    </source>
</evidence>
<evidence type="ECO:0000256" key="13">
    <source>
        <dbReference type="PIRNR" id="PIRNR037090"/>
    </source>
</evidence>
<dbReference type="InterPro" id="IPR001320">
    <property type="entry name" value="Iontro_rcpt_C"/>
</dbReference>
<evidence type="ECO:0000256" key="7">
    <source>
        <dbReference type="ARBA" id="ARBA00023065"/>
    </source>
</evidence>
<reference evidence="17 18" key="1">
    <citation type="journal article" date="2018" name="Mol. Plant">
        <title>The genome of Artemisia annua provides insight into the evolution of Asteraceae family and artemisinin biosynthesis.</title>
        <authorList>
            <person name="Shen Q."/>
            <person name="Zhang L."/>
            <person name="Liao Z."/>
            <person name="Wang S."/>
            <person name="Yan T."/>
            <person name="Shi P."/>
            <person name="Liu M."/>
            <person name="Fu X."/>
            <person name="Pan Q."/>
            <person name="Wang Y."/>
            <person name="Lv Z."/>
            <person name="Lu X."/>
            <person name="Zhang F."/>
            <person name="Jiang W."/>
            <person name="Ma Y."/>
            <person name="Chen M."/>
            <person name="Hao X."/>
            <person name="Li L."/>
            <person name="Tang Y."/>
            <person name="Lv G."/>
            <person name="Zhou Y."/>
            <person name="Sun X."/>
            <person name="Brodelius P.E."/>
            <person name="Rose J.K.C."/>
            <person name="Tang K."/>
        </authorList>
    </citation>
    <scope>NUCLEOTIDE SEQUENCE [LARGE SCALE GENOMIC DNA]</scope>
    <source>
        <strain evidence="18">cv. Huhao1</strain>
        <tissue evidence="17">Leaf</tissue>
    </source>
</reference>
<gene>
    <name evidence="17" type="ORF">CTI12_AA337630</name>
</gene>
<dbReference type="EMBL" id="PKPP01004214">
    <property type="protein sequence ID" value="PWA65479.1"/>
    <property type="molecule type" value="Genomic_DNA"/>
</dbReference>
<evidence type="ECO:0000256" key="10">
    <source>
        <dbReference type="ARBA" id="ARBA00023180"/>
    </source>
</evidence>
<accession>A0A2U1MW65</accession>
<evidence type="ECO:0000256" key="5">
    <source>
        <dbReference type="ARBA" id="ARBA00022729"/>
    </source>
</evidence>
<evidence type="ECO:0000256" key="8">
    <source>
        <dbReference type="ARBA" id="ARBA00023136"/>
    </source>
</evidence>
<organism evidence="17 18">
    <name type="scientific">Artemisia annua</name>
    <name type="common">Sweet wormwood</name>
    <dbReference type="NCBI Taxonomy" id="35608"/>
    <lineage>
        <taxon>Eukaryota</taxon>
        <taxon>Viridiplantae</taxon>
        <taxon>Streptophyta</taxon>
        <taxon>Embryophyta</taxon>
        <taxon>Tracheophyta</taxon>
        <taxon>Spermatophyta</taxon>
        <taxon>Magnoliopsida</taxon>
        <taxon>eudicotyledons</taxon>
        <taxon>Gunneridae</taxon>
        <taxon>Pentapetalae</taxon>
        <taxon>asterids</taxon>
        <taxon>campanulids</taxon>
        <taxon>Asterales</taxon>
        <taxon>Asteraceae</taxon>
        <taxon>Asteroideae</taxon>
        <taxon>Anthemideae</taxon>
        <taxon>Artemisiinae</taxon>
        <taxon>Artemisia</taxon>
    </lineage>
</organism>
<dbReference type="InterPro" id="IPR001828">
    <property type="entry name" value="ANF_lig-bd_rcpt"/>
</dbReference>
<keyword evidence="18" id="KW-1185">Reference proteome</keyword>
<evidence type="ECO:0000256" key="6">
    <source>
        <dbReference type="ARBA" id="ARBA00022989"/>
    </source>
</evidence>
<keyword evidence="9 13" id="KW-0675">Receptor</keyword>
<protein>
    <recommendedName>
        <fullName evidence="13">Glutamate receptor</fullName>
    </recommendedName>
</protein>
<dbReference type="Pfam" id="PF01094">
    <property type="entry name" value="ANF_receptor"/>
    <property type="match status" value="1"/>
</dbReference>
<feature type="transmembrane region" description="Helical" evidence="15">
    <location>
        <begin position="653"/>
        <end position="678"/>
    </location>
</feature>
<keyword evidence="3 13" id="KW-0813">Transport</keyword>
<dbReference type="OrthoDB" id="5984008at2759"/>
<evidence type="ECO:0000256" key="4">
    <source>
        <dbReference type="ARBA" id="ARBA00022692"/>
    </source>
</evidence>
<dbReference type="PANTHER" id="PTHR18966">
    <property type="entry name" value="IONOTROPIC GLUTAMATE RECEPTOR"/>
    <property type="match status" value="1"/>
</dbReference>
<evidence type="ECO:0000256" key="14">
    <source>
        <dbReference type="SAM" id="MobiDB-lite"/>
    </source>
</evidence>
<dbReference type="Gene3D" id="3.40.50.2300">
    <property type="match status" value="2"/>
</dbReference>
<name>A0A2U1MW65_ARTAN</name>
<dbReference type="FunFam" id="3.40.50.2300:FF:000081">
    <property type="entry name" value="Glutamate receptor"/>
    <property type="match status" value="1"/>
</dbReference>
<evidence type="ECO:0000313" key="18">
    <source>
        <dbReference type="Proteomes" id="UP000245207"/>
    </source>
</evidence>
<dbReference type="CDD" id="cd13686">
    <property type="entry name" value="GluR_Plant"/>
    <property type="match status" value="1"/>
</dbReference>
<keyword evidence="5" id="KW-0732">Signal</keyword>
<comment type="function">
    <text evidence="13">Glutamate-gated receptor that probably acts as non-selective cation channel.</text>
</comment>
<sequence length="883" mass="100662">MINPNPVNTHHRKNQNPKTDAKIQISIYQNRHQKSNKNPDLDLNKNNTCILHHPKHQTLKSHQMWYIWRCLRWMDSEPRSEIAFLIKKKHSIILSTRQIKPYQQIWLSNTQTYYHDGDYKEPSKKLVVDFRNEEKWVLDLLNTVKVHTIIGPETFIGSELLGTISDKAKIPIFSFAGKSLREYPYLFQIKEDEISIGKSIVALVEYYKWRDVIFMHQDADHDSEILKILFESFQDKNIRITYRCSISASANNEQIIEELHKLMKFHTTVIIVDISPSLASKIFLYAKRLGMMSKDYAWIMTQKTIDVLQSTKFEVIESLQGALGFRPYIPPSRKLHYFTKRWNKKFSRDAPMLAIWAYDTIWALAESAESVQFPQNGSWILNEILKIQFKGMSGDFELSERKIITNGFEIVNAVDFGEKKVGYWTLSKGIRKTHHSLNDVGLDSGIGVEDVIWSGGSTTNPKGWILRTSNGRKLRIGVRTGLRFKSFVHAVYDNQTNVTTATGFSVDVFNTCIQALPYEVPYEFIPFANGSYDKLIEKVYNKDIDGVLGDSTILANRSELVDFTATYTDLGLGTLAKIKKKDIWIFLKPLDLNLWLTFSAFIILTGFVIWAIEAMNQEDKSSSSQGIGTILWLILLTIFFAQKEKLSSNLSRFVMFTWLIAVLILISSYTATLASLLTVEQFELASKGGIVGYHGGSFFGGVTVSNLNFTDSKQRSYYSYEDYADALTKGGKNGGADAIVDEVPYIRMFLGRYSNDYAMVSSEPTTSGFAFIFAKGLPLVTDMSREIAKIREDGTLRNLEKKWYETEFPVLPQDSSATPKTLSLERFGGLFVISGISSGLALMISVIYLVRAKLEIHNIILLVAGHDLMSIIRYLFHSNVIHR</sequence>
<keyword evidence="7 13" id="KW-0406">Ion transport</keyword>
<feature type="transmembrane region" description="Helical" evidence="15">
    <location>
        <begin position="856"/>
        <end position="876"/>
    </location>
</feature>
<dbReference type="SMART" id="SM00079">
    <property type="entry name" value="PBPe"/>
    <property type="match status" value="1"/>
</dbReference>
<comment type="subcellular location">
    <subcellularLocation>
        <location evidence="1">Membrane</location>
        <topology evidence="1">Multi-pass membrane protein</topology>
    </subcellularLocation>
</comment>
<evidence type="ECO:0000256" key="1">
    <source>
        <dbReference type="ARBA" id="ARBA00004141"/>
    </source>
</evidence>
<keyword evidence="10" id="KW-0325">Glycoprotein</keyword>
<dbReference type="InterPro" id="IPR017103">
    <property type="entry name" value="Iontropic_Glu_rcpt_pln"/>
</dbReference>
<keyword evidence="4 15" id="KW-0812">Transmembrane</keyword>
<evidence type="ECO:0000256" key="11">
    <source>
        <dbReference type="ARBA" id="ARBA00023286"/>
    </source>
</evidence>
<feature type="region of interest" description="Disordered" evidence="14">
    <location>
        <begin position="1"/>
        <end position="20"/>
    </location>
</feature>
<evidence type="ECO:0000256" key="3">
    <source>
        <dbReference type="ARBA" id="ARBA00022448"/>
    </source>
</evidence>
<dbReference type="InterPro" id="IPR015683">
    <property type="entry name" value="Ionotropic_Glu_rcpt"/>
</dbReference>
<dbReference type="GO" id="GO:0016020">
    <property type="term" value="C:membrane"/>
    <property type="evidence" value="ECO:0007669"/>
    <property type="project" value="UniProtKB-SubCell"/>
</dbReference>
<keyword evidence="12 13" id="KW-0407">Ion channel</keyword>
<keyword evidence="6 15" id="KW-1133">Transmembrane helix</keyword>
<feature type="transmembrane region" description="Helical" evidence="15">
    <location>
        <begin position="827"/>
        <end position="850"/>
    </location>
</feature>
<comment type="caution">
    <text evidence="17">The sequence shown here is derived from an EMBL/GenBank/DDBJ whole genome shotgun (WGS) entry which is preliminary data.</text>
</comment>
<dbReference type="Gene3D" id="1.10.287.70">
    <property type="match status" value="1"/>
</dbReference>
<proteinExistence type="inferred from homology"/>
<dbReference type="Gene3D" id="3.40.190.10">
    <property type="entry name" value="Periplasmic binding protein-like II"/>
    <property type="match status" value="1"/>
</dbReference>
<feature type="transmembrane region" description="Helical" evidence="15">
    <location>
        <begin position="624"/>
        <end position="641"/>
    </location>
</feature>
<evidence type="ECO:0000256" key="15">
    <source>
        <dbReference type="SAM" id="Phobius"/>
    </source>
</evidence>
<feature type="transmembrane region" description="Helical" evidence="15">
    <location>
        <begin position="592"/>
        <end position="612"/>
    </location>
</feature>
<dbReference type="InterPro" id="IPR028082">
    <property type="entry name" value="Peripla_BP_I"/>
</dbReference>
<dbReference type="Pfam" id="PF00060">
    <property type="entry name" value="Lig_chan"/>
    <property type="match status" value="1"/>
</dbReference>
<keyword evidence="8 13" id="KW-0472">Membrane</keyword>
<keyword evidence="11 13" id="KW-1071">Ligand-gated ion channel</keyword>
<evidence type="ECO:0000256" key="12">
    <source>
        <dbReference type="ARBA" id="ARBA00023303"/>
    </source>
</evidence>
<dbReference type="SUPFAM" id="SSF53822">
    <property type="entry name" value="Periplasmic binding protein-like I"/>
    <property type="match status" value="1"/>
</dbReference>
<dbReference type="AlphaFoldDB" id="A0A2U1MW65"/>
<dbReference type="PIRSF" id="PIRSF037090">
    <property type="entry name" value="Iontro_Glu-like_rcpt_pln"/>
    <property type="match status" value="1"/>
</dbReference>
<dbReference type="SUPFAM" id="SSF53850">
    <property type="entry name" value="Periplasmic binding protein-like II"/>
    <property type="match status" value="1"/>
</dbReference>
<comment type="similarity">
    <text evidence="2 13">Belongs to the glutamate-gated ion channel (TC 1.A.10.1) family.</text>
</comment>
<dbReference type="GO" id="GO:0015276">
    <property type="term" value="F:ligand-gated monoatomic ion channel activity"/>
    <property type="evidence" value="ECO:0007669"/>
    <property type="project" value="InterPro"/>
</dbReference>
<feature type="domain" description="Ionotropic glutamate receptor C-terminal" evidence="16">
    <location>
        <begin position="475"/>
        <end position="806"/>
    </location>
</feature>
<dbReference type="Proteomes" id="UP000245207">
    <property type="component" value="Unassembled WGS sequence"/>
</dbReference>